<dbReference type="InterPro" id="IPR043133">
    <property type="entry name" value="GTP-CH-I_C/QueF"/>
</dbReference>
<evidence type="ECO:0000259" key="5">
    <source>
        <dbReference type="Pfam" id="PF14819"/>
    </source>
</evidence>
<sequence length="274" mass="30505">MNMRTENPLGEKVGYTFTYDPAQLFPVERALGRGALGLDEGALPFYGEDIWTAWELSWLDGKGKPVSAVAEIRFPSTSRCIVESKSLKLYLNSFNMSRFECAVKVREAMEADLSRVAEGEVTVAIFGCDDTEVLSVEKAGGTCIDHHEAEAYVYDVDASLLKHGEGEMTEETLCSHILRTNCPVTGQPDWATVEITYSGKKIDEAALFAYLVSFRTHTGYHENCVETLYTDIMTRLAPTFLTVVGRFTRRGGLDINPCRSSAPKSFSNRRLVRQ</sequence>
<organism evidence="6 7">
    <name type="scientific">Desulfoluna limicola</name>
    <dbReference type="NCBI Taxonomy" id="2810562"/>
    <lineage>
        <taxon>Bacteria</taxon>
        <taxon>Pseudomonadati</taxon>
        <taxon>Thermodesulfobacteriota</taxon>
        <taxon>Desulfobacteria</taxon>
        <taxon>Desulfobacterales</taxon>
        <taxon>Desulfolunaceae</taxon>
        <taxon>Desulfoluna</taxon>
    </lineage>
</organism>
<protein>
    <submittedName>
        <fullName evidence="6">NADPH-dependent 7-cyano-7-deazaguanine reductase</fullName>
    </submittedName>
</protein>
<name>A0ABM7PCL2_9BACT</name>
<proteinExistence type="predicted"/>
<dbReference type="Proteomes" id="UP001320148">
    <property type="component" value="Chromosome"/>
</dbReference>
<keyword evidence="4" id="KW-0560">Oxidoreductase</keyword>
<keyword evidence="1" id="KW-0963">Cytoplasm</keyword>
<evidence type="ECO:0000256" key="3">
    <source>
        <dbReference type="ARBA" id="ARBA00022857"/>
    </source>
</evidence>
<keyword evidence="2" id="KW-0671">Queuosine biosynthesis</keyword>
<dbReference type="InterPro" id="IPR029500">
    <property type="entry name" value="QueF"/>
</dbReference>
<dbReference type="InterPro" id="IPR029139">
    <property type="entry name" value="QueF_N"/>
</dbReference>
<dbReference type="NCBIfam" id="TIGR03138">
    <property type="entry name" value="QueF"/>
    <property type="match status" value="1"/>
</dbReference>
<reference evidence="6 7" key="1">
    <citation type="submission" date="2021-02" db="EMBL/GenBank/DDBJ databases">
        <title>Complete genome of Desulfoluna sp. strain ASN36.</title>
        <authorList>
            <person name="Takahashi A."/>
            <person name="Kojima H."/>
            <person name="Fukui M."/>
        </authorList>
    </citation>
    <scope>NUCLEOTIDE SEQUENCE [LARGE SCALE GENOMIC DNA]</scope>
    <source>
        <strain evidence="6 7">ASN36</strain>
    </source>
</reference>
<dbReference type="InterPro" id="IPR016428">
    <property type="entry name" value="QueF_type2"/>
</dbReference>
<dbReference type="Gene3D" id="3.30.1130.10">
    <property type="match status" value="2"/>
</dbReference>
<dbReference type="Pfam" id="PF14819">
    <property type="entry name" value="QueF_N"/>
    <property type="match status" value="1"/>
</dbReference>
<keyword evidence="3" id="KW-0521">NADP</keyword>
<keyword evidence="7" id="KW-1185">Reference proteome</keyword>
<dbReference type="SUPFAM" id="SSF55620">
    <property type="entry name" value="Tetrahydrobiopterin biosynthesis enzymes-like"/>
    <property type="match status" value="1"/>
</dbReference>
<evidence type="ECO:0000313" key="6">
    <source>
        <dbReference type="EMBL" id="BCS95320.1"/>
    </source>
</evidence>
<gene>
    <name evidence="6" type="primary">queF</name>
    <name evidence="6" type="ORF">DSLASN_09520</name>
</gene>
<dbReference type="InterPro" id="IPR050084">
    <property type="entry name" value="NADPH_dep_7-cyano-7-deazaG_red"/>
</dbReference>
<dbReference type="RefSeq" id="WP_236891577.1">
    <property type="nucleotide sequence ID" value="NZ_AP024488.1"/>
</dbReference>
<dbReference type="PIRSF" id="PIRSF004750">
    <property type="entry name" value="Nitrile_oxidored_YqcD_prd"/>
    <property type="match status" value="1"/>
</dbReference>
<dbReference type="Pfam" id="PF14489">
    <property type="entry name" value="QueF"/>
    <property type="match status" value="1"/>
</dbReference>
<evidence type="ECO:0000313" key="7">
    <source>
        <dbReference type="Proteomes" id="UP001320148"/>
    </source>
</evidence>
<accession>A0ABM7PCL2</accession>
<evidence type="ECO:0000256" key="4">
    <source>
        <dbReference type="ARBA" id="ARBA00023002"/>
    </source>
</evidence>
<evidence type="ECO:0000256" key="1">
    <source>
        <dbReference type="ARBA" id="ARBA00022490"/>
    </source>
</evidence>
<feature type="domain" description="NADPH-dependent 7-cyano-7-deazaguanine reductase N-terminal" evidence="5">
    <location>
        <begin position="15"/>
        <end position="125"/>
    </location>
</feature>
<dbReference type="EMBL" id="AP024488">
    <property type="protein sequence ID" value="BCS95320.1"/>
    <property type="molecule type" value="Genomic_DNA"/>
</dbReference>
<dbReference type="PANTHER" id="PTHR34354">
    <property type="entry name" value="NADPH-DEPENDENT 7-CYANO-7-DEAZAGUANINE REDUCTASE"/>
    <property type="match status" value="1"/>
</dbReference>
<dbReference type="PANTHER" id="PTHR34354:SF1">
    <property type="entry name" value="NADPH-DEPENDENT 7-CYANO-7-DEAZAGUANINE REDUCTASE"/>
    <property type="match status" value="1"/>
</dbReference>
<evidence type="ECO:0000256" key="2">
    <source>
        <dbReference type="ARBA" id="ARBA00022785"/>
    </source>
</evidence>